<comment type="caution">
    <text evidence="2">The sequence shown here is derived from an EMBL/GenBank/DDBJ whole genome shotgun (WGS) entry which is preliminary data.</text>
</comment>
<keyword evidence="3" id="KW-1185">Reference proteome</keyword>
<feature type="region of interest" description="Disordered" evidence="1">
    <location>
        <begin position="48"/>
        <end position="67"/>
    </location>
</feature>
<evidence type="ECO:0000313" key="2">
    <source>
        <dbReference type="EMBL" id="KAK4018666.1"/>
    </source>
</evidence>
<organism evidence="2 3">
    <name type="scientific">Daphnia magna</name>
    <dbReference type="NCBI Taxonomy" id="35525"/>
    <lineage>
        <taxon>Eukaryota</taxon>
        <taxon>Metazoa</taxon>
        <taxon>Ecdysozoa</taxon>
        <taxon>Arthropoda</taxon>
        <taxon>Crustacea</taxon>
        <taxon>Branchiopoda</taxon>
        <taxon>Diplostraca</taxon>
        <taxon>Cladocera</taxon>
        <taxon>Anomopoda</taxon>
        <taxon>Daphniidae</taxon>
        <taxon>Daphnia</taxon>
    </lineage>
</organism>
<evidence type="ECO:0000313" key="3">
    <source>
        <dbReference type="Proteomes" id="UP001234178"/>
    </source>
</evidence>
<evidence type="ECO:0000256" key="1">
    <source>
        <dbReference type="SAM" id="MobiDB-lite"/>
    </source>
</evidence>
<gene>
    <name evidence="2" type="ORF">OUZ56_000711</name>
</gene>
<dbReference type="Proteomes" id="UP001234178">
    <property type="component" value="Unassembled WGS sequence"/>
</dbReference>
<reference evidence="2 3" key="1">
    <citation type="journal article" date="2023" name="Nucleic Acids Res.">
        <title>The hologenome of Daphnia magna reveals possible DNA methylation and microbiome-mediated evolution of the host genome.</title>
        <authorList>
            <person name="Chaturvedi A."/>
            <person name="Li X."/>
            <person name="Dhandapani V."/>
            <person name="Marshall H."/>
            <person name="Kissane S."/>
            <person name="Cuenca-Cambronero M."/>
            <person name="Asole G."/>
            <person name="Calvet F."/>
            <person name="Ruiz-Romero M."/>
            <person name="Marangio P."/>
            <person name="Guigo R."/>
            <person name="Rago D."/>
            <person name="Mirbahai L."/>
            <person name="Eastwood N."/>
            <person name="Colbourne J.K."/>
            <person name="Zhou J."/>
            <person name="Mallon E."/>
            <person name="Orsini L."/>
        </authorList>
    </citation>
    <scope>NUCLEOTIDE SEQUENCE [LARGE SCALE GENOMIC DNA]</scope>
    <source>
        <strain evidence="2">LRV0_1</strain>
    </source>
</reference>
<dbReference type="EMBL" id="JAOYFB010000036">
    <property type="protein sequence ID" value="KAK4018666.1"/>
    <property type="molecule type" value="Genomic_DNA"/>
</dbReference>
<proteinExistence type="predicted"/>
<sequence>MKRKVVQHRETWVCNGTEKERNKTEEIAVQQQRRRFSFFFSVATLSTEGGKDRNQLGGPTSVRQQQK</sequence>
<feature type="compositionally biased region" description="Polar residues" evidence="1">
    <location>
        <begin position="57"/>
        <end position="67"/>
    </location>
</feature>
<name>A0ABR0A0I4_9CRUS</name>
<protein>
    <submittedName>
        <fullName evidence="2">Uncharacterized protein</fullName>
    </submittedName>
</protein>
<accession>A0ABR0A0I4</accession>